<dbReference type="OMA" id="LMLRRIM"/>
<evidence type="ECO:0000256" key="5">
    <source>
        <dbReference type="SAM" id="MobiDB-lite"/>
    </source>
</evidence>
<dbReference type="SUPFAM" id="SSF57850">
    <property type="entry name" value="RING/U-box"/>
    <property type="match status" value="2"/>
</dbReference>
<evidence type="ECO:0000256" key="2">
    <source>
        <dbReference type="ARBA" id="ARBA00022771"/>
    </source>
</evidence>
<dbReference type="GO" id="GO:0008270">
    <property type="term" value="F:zinc ion binding"/>
    <property type="evidence" value="ECO:0007669"/>
    <property type="project" value="UniProtKB-KW"/>
</dbReference>
<feature type="non-terminal residue" evidence="7">
    <location>
        <position position="556"/>
    </location>
</feature>
<feature type="compositionally biased region" description="Acidic residues" evidence="5">
    <location>
        <begin position="165"/>
        <end position="175"/>
    </location>
</feature>
<dbReference type="InterPro" id="IPR013083">
    <property type="entry name" value="Znf_RING/FYVE/PHD"/>
</dbReference>
<dbReference type="AlphaFoldDB" id="A0A1X2H197"/>
<dbReference type="InterPro" id="IPR015947">
    <property type="entry name" value="PUA-like_sf"/>
</dbReference>
<organism evidence="7 8">
    <name type="scientific">Syncephalastrum racemosum</name>
    <name type="common">Filamentous fungus</name>
    <dbReference type="NCBI Taxonomy" id="13706"/>
    <lineage>
        <taxon>Eukaryota</taxon>
        <taxon>Fungi</taxon>
        <taxon>Fungi incertae sedis</taxon>
        <taxon>Mucoromycota</taxon>
        <taxon>Mucoromycotina</taxon>
        <taxon>Mucoromycetes</taxon>
        <taxon>Mucorales</taxon>
        <taxon>Syncephalastraceae</taxon>
        <taxon>Syncephalastrum</taxon>
    </lineage>
</organism>
<dbReference type="InParanoid" id="A0A1X2H197"/>
<dbReference type="OrthoDB" id="264917at2759"/>
<dbReference type="Pfam" id="PF13445">
    <property type="entry name" value="zf-RING_UBOX"/>
    <property type="match status" value="1"/>
</dbReference>
<dbReference type="Pfam" id="PF02190">
    <property type="entry name" value="LON_substr_bdg"/>
    <property type="match status" value="1"/>
</dbReference>
<sequence>PNLISALLQQCPACSQSFNRPTTLPCGYTVCQACAAAVFHKECFSPECDRIHTTALSANILIDQLQHALIKGEPNPDEHYLRSLLECAICCSHFRQPTTTMCGHTFCRNCLVRSLDHMPGCPVCRHTLDWVPPVTPLIREIISIVSGSGDDSDHIHASSDIDVKEGEDDDDDNDDDAMCMDDQHVPIFVGPLAFPDAKCVLHIFEPRYRLMLRRVMASDTGRRFGICFNRRDGSFHPYGTMLELLHVQTLPDGRSLVTAIGSHRLRVKNYSLHDGYHVASIERIDDVDGEQEETLERQQMLRHAAQRAKKAEQPAPSSALNIPTQQPRYPQFPQQRNPTQRPPMMPGMPGAAAYGGGPYDSAVSWAARAHPQTQQHLARSPWLQMHLQGLTPAAQKDKEKGSTKPASNSTPNFDEATYSSTTASPSDKQQRAQSCQRSHHREEQTTDALVRVLSDFIDHLRSTIGHSDGLSDRFSQWLRDLGEPPTIEGPRRNRARFTWWVANLMPLADEEKVGLLSMRTLRERVLTLVKYLDRHEQQWYYWLRSRASGPNNNNSS</sequence>
<dbReference type="InterPro" id="IPR003111">
    <property type="entry name" value="Lon_prtase_N"/>
</dbReference>
<dbReference type="Pfam" id="PF13923">
    <property type="entry name" value="zf-C3HC4_2"/>
    <property type="match status" value="1"/>
</dbReference>
<keyword evidence="8" id="KW-1185">Reference proteome</keyword>
<evidence type="ECO:0000313" key="7">
    <source>
        <dbReference type="EMBL" id="ORY91194.1"/>
    </source>
</evidence>
<dbReference type="Gene3D" id="2.30.130.40">
    <property type="entry name" value="LON domain-like"/>
    <property type="match status" value="1"/>
</dbReference>
<evidence type="ECO:0000259" key="6">
    <source>
        <dbReference type="PROSITE" id="PS50089"/>
    </source>
</evidence>
<feature type="region of interest" description="Disordered" evidence="5">
    <location>
        <begin position="392"/>
        <end position="444"/>
    </location>
</feature>
<keyword evidence="3" id="KW-0862">Zinc</keyword>
<protein>
    <recommendedName>
        <fullName evidence="6">RING-type domain-containing protein</fullName>
    </recommendedName>
</protein>
<dbReference type="PANTHER" id="PTHR23327:SF42">
    <property type="entry name" value="LON PEPTIDASE N-TERMINAL DOMAIN AND RING FINGER PROTEIN C14F5.10C"/>
    <property type="match status" value="1"/>
</dbReference>
<dbReference type="STRING" id="13706.A0A1X2H197"/>
<feature type="compositionally biased region" description="Low complexity" evidence="5">
    <location>
        <begin position="323"/>
        <end position="338"/>
    </location>
</feature>
<dbReference type="InterPro" id="IPR046336">
    <property type="entry name" value="Lon_prtase_N_sf"/>
</dbReference>
<evidence type="ECO:0000256" key="4">
    <source>
        <dbReference type="PROSITE-ProRule" id="PRU00175"/>
    </source>
</evidence>
<keyword evidence="1" id="KW-0479">Metal-binding</keyword>
<feature type="non-terminal residue" evidence="7">
    <location>
        <position position="1"/>
    </location>
</feature>
<name>A0A1X2H197_SYNRA</name>
<feature type="domain" description="RING-type" evidence="6">
    <location>
        <begin position="87"/>
        <end position="125"/>
    </location>
</feature>
<feature type="region of interest" description="Disordered" evidence="5">
    <location>
        <begin position="306"/>
        <end position="353"/>
    </location>
</feature>
<dbReference type="SMART" id="SM00184">
    <property type="entry name" value="RING"/>
    <property type="match status" value="2"/>
</dbReference>
<comment type="caution">
    <text evidence="7">The sequence shown here is derived from an EMBL/GenBank/DDBJ whole genome shotgun (WGS) entry which is preliminary data.</text>
</comment>
<feature type="compositionally biased region" description="Polar residues" evidence="5">
    <location>
        <begin position="404"/>
        <end position="436"/>
    </location>
</feature>
<proteinExistence type="predicted"/>
<gene>
    <name evidence="7" type="ORF">BCR43DRAFT_421700</name>
</gene>
<dbReference type="InterPro" id="IPR001841">
    <property type="entry name" value="Znf_RING"/>
</dbReference>
<evidence type="ECO:0000256" key="1">
    <source>
        <dbReference type="ARBA" id="ARBA00022723"/>
    </source>
</evidence>
<dbReference type="Proteomes" id="UP000242180">
    <property type="component" value="Unassembled WGS sequence"/>
</dbReference>
<dbReference type="PROSITE" id="PS00518">
    <property type="entry name" value="ZF_RING_1"/>
    <property type="match status" value="1"/>
</dbReference>
<dbReference type="GO" id="GO:0061630">
    <property type="term" value="F:ubiquitin protein ligase activity"/>
    <property type="evidence" value="ECO:0007669"/>
    <property type="project" value="TreeGrafter"/>
</dbReference>
<accession>A0A1X2H197</accession>
<feature type="compositionally biased region" description="Basic and acidic residues" evidence="5">
    <location>
        <begin position="151"/>
        <end position="164"/>
    </location>
</feature>
<dbReference type="CDD" id="cd16514">
    <property type="entry name" value="RING-HC_LONFs_rpt2"/>
    <property type="match status" value="1"/>
</dbReference>
<dbReference type="Gene3D" id="3.30.40.10">
    <property type="entry name" value="Zinc/RING finger domain, C3HC4 (zinc finger)"/>
    <property type="match status" value="2"/>
</dbReference>
<keyword evidence="2 4" id="KW-0863">Zinc-finger</keyword>
<dbReference type="InterPro" id="IPR017907">
    <property type="entry name" value="Znf_RING_CS"/>
</dbReference>
<dbReference type="SMART" id="SM00464">
    <property type="entry name" value="LON"/>
    <property type="match status" value="1"/>
</dbReference>
<dbReference type="PROSITE" id="PS50089">
    <property type="entry name" value="ZF_RING_2"/>
    <property type="match status" value="1"/>
</dbReference>
<dbReference type="PANTHER" id="PTHR23327">
    <property type="entry name" value="RING FINGER PROTEIN 127"/>
    <property type="match status" value="1"/>
</dbReference>
<evidence type="ECO:0000313" key="8">
    <source>
        <dbReference type="Proteomes" id="UP000242180"/>
    </source>
</evidence>
<feature type="region of interest" description="Disordered" evidence="5">
    <location>
        <begin position="149"/>
        <end position="175"/>
    </location>
</feature>
<dbReference type="EMBL" id="MCGN01000011">
    <property type="protein sequence ID" value="ORY91194.1"/>
    <property type="molecule type" value="Genomic_DNA"/>
</dbReference>
<dbReference type="InterPro" id="IPR027370">
    <property type="entry name" value="Znf-RING_euk"/>
</dbReference>
<evidence type="ECO:0000256" key="3">
    <source>
        <dbReference type="ARBA" id="ARBA00022833"/>
    </source>
</evidence>
<dbReference type="SUPFAM" id="SSF88697">
    <property type="entry name" value="PUA domain-like"/>
    <property type="match status" value="1"/>
</dbReference>
<reference evidence="7 8" key="1">
    <citation type="submission" date="2016-07" db="EMBL/GenBank/DDBJ databases">
        <title>Pervasive Adenine N6-methylation of Active Genes in Fungi.</title>
        <authorList>
            <consortium name="DOE Joint Genome Institute"/>
            <person name="Mondo S.J."/>
            <person name="Dannebaum R.O."/>
            <person name="Kuo R.C."/>
            <person name="Labutti K."/>
            <person name="Haridas S."/>
            <person name="Kuo A."/>
            <person name="Salamov A."/>
            <person name="Ahrendt S.R."/>
            <person name="Lipzen A."/>
            <person name="Sullivan W."/>
            <person name="Andreopoulos W.B."/>
            <person name="Clum A."/>
            <person name="Lindquist E."/>
            <person name="Daum C."/>
            <person name="Ramamoorthy G.K."/>
            <person name="Gryganskyi A."/>
            <person name="Culley D."/>
            <person name="Magnuson J.K."/>
            <person name="James T.Y."/>
            <person name="O'Malley M.A."/>
            <person name="Stajich J.E."/>
            <person name="Spatafora J.W."/>
            <person name="Visel A."/>
            <person name="Grigoriev I.V."/>
        </authorList>
    </citation>
    <scope>NUCLEOTIDE SEQUENCE [LARGE SCALE GENOMIC DNA]</scope>
    <source>
        <strain evidence="7 8">NRRL 2496</strain>
    </source>
</reference>